<evidence type="ECO:0000313" key="3">
    <source>
        <dbReference type="Proteomes" id="UP001139648"/>
    </source>
</evidence>
<dbReference type="EMBL" id="JAMZEB010000002">
    <property type="protein sequence ID" value="MCP2354727.1"/>
    <property type="molecule type" value="Genomic_DNA"/>
</dbReference>
<proteinExistence type="predicted"/>
<sequence>MSDTPPEPGPQDPDGPDPAGRGAPDPAGALDQDALAPPRPPDGFEPV</sequence>
<feature type="compositionally biased region" description="Pro residues" evidence="1">
    <location>
        <begin position="37"/>
        <end position="47"/>
    </location>
</feature>
<organism evidence="2 3">
    <name type="scientific">Nonomuraea thailandensis</name>
    <dbReference type="NCBI Taxonomy" id="1188745"/>
    <lineage>
        <taxon>Bacteria</taxon>
        <taxon>Bacillati</taxon>
        <taxon>Actinomycetota</taxon>
        <taxon>Actinomycetes</taxon>
        <taxon>Streptosporangiales</taxon>
        <taxon>Streptosporangiaceae</taxon>
        <taxon>Nonomuraea</taxon>
    </lineage>
</organism>
<dbReference type="AlphaFoldDB" id="A0A9X2JYZ6"/>
<feature type="region of interest" description="Disordered" evidence="1">
    <location>
        <begin position="1"/>
        <end position="47"/>
    </location>
</feature>
<comment type="caution">
    <text evidence="2">The sequence shown here is derived from an EMBL/GenBank/DDBJ whole genome shotgun (WGS) entry which is preliminary data.</text>
</comment>
<keyword evidence="3" id="KW-1185">Reference proteome</keyword>
<feature type="compositionally biased region" description="Low complexity" evidence="1">
    <location>
        <begin position="17"/>
        <end position="29"/>
    </location>
</feature>
<evidence type="ECO:0000313" key="2">
    <source>
        <dbReference type="EMBL" id="MCP2354727.1"/>
    </source>
</evidence>
<reference evidence="2" key="1">
    <citation type="submission" date="2022-06" db="EMBL/GenBank/DDBJ databases">
        <title>Sequencing the genomes of 1000 actinobacteria strains.</title>
        <authorList>
            <person name="Klenk H.-P."/>
        </authorList>
    </citation>
    <scope>NUCLEOTIDE SEQUENCE</scope>
    <source>
        <strain evidence="2">DSM 46694</strain>
    </source>
</reference>
<dbReference type="Proteomes" id="UP001139648">
    <property type="component" value="Unassembled WGS sequence"/>
</dbReference>
<feature type="compositionally biased region" description="Pro residues" evidence="1">
    <location>
        <begin position="1"/>
        <end position="13"/>
    </location>
</feature>
<dbReference type="RefSeq" id="WP_253741269.1">
    <property type="nucleotide sequence ID" value="NZ_BAABKA010000048.1"/>
</dbReference>
<protein>
    <submittedName>
        <fullName evidence="2">Uncharacterized protein</fullName>
    </submittedName>
</protein>
<gene>
    <name evidence="2" type="ORF">HD597_001747</name>
</gene>
<accession>A0A9X2JYZ6</accession>
<name>A0A9X2JYZ6_9ACTN</name>
<evidence type="ECO:0000256" key="1">
    <source>
        <dbReference type="SAM" id="MobiDB-lite"/>
    </source>
</evidence>